<dbReference type="InterPro" id="IPR038674">
    <property type="entry name" value="CzcE_sf"/>
</dbReference>
<dbReference type="EMBL" id="QPJK01000011">
    <property type="protein sequence ID" value="RCW66148.1"/>
    <property type="molecule type" value="Genomic_DNA"/>
</dbReference>
<sequence length="109" mass="11919">MKKNLFIGVAAVLLATSYASASTFPNGDSYFGSQMPVAQSYRVIDLSQDKWATVDCGETVTFVNKGQQFSFKFDSVRHSRVAISSFAPAGFDTSGKVVYIHMGEYDIRG</sequence>
<comment type="caution">
    <text evidence="2">The sequence shown here is derived from an EMBL/GenBank/DDBJ whole genome shotgun (WGS) entry which is preliminary data.</text>
</comment>
<protein>
    <submittedName>
        <fullName evidence="2">Heavy-metal resistance protein CzcE</fullName>
    </submittedName>
</protein>
<dbReference type="RefSeq" id="WP_170168338.1">
    <property type="nucleotide sequence ID" value="NZ_QPJK01000011.1"/>
</dbReference>
<dbReference type="Gene3D" id="2.60.40.2280">
    <property type="entry name" value="Heavy-metal resistance protein CzcE"/>
    <property type="match status" value="1"/>
</dbReference>
<evidence type="ECO:0000313" key="2">
    <source>
        <dbReference type="EMBL" id="RCW66148.1"/>
    </source>
</evidence>
<feature type="signal peptide" evidence="1">
    <location>
        <begin position="1"/>
        <end position="21"/>
    </location>
</feature>
<keyword evidence="1" id="KW-0732">Signal</keyword>
<name>A0A368XGJ9_9BURK</name>
<gene>
    <name evidence="2" type="ORF">DES41_111106</name>
</gene>
<dbReference type="InterPro" id="IPR031560">
    <property type="entry name" value="CzcE"/>
</dbReference>
<accession>A0A368XGJ9</accession>
<evidence type="ECO:0000313" key="3">
    <source>
        <dbReference type="Proteomes" id="UP000252884"/>
    </source>
</evidence>
<dbReference type="Pfam" id="PF16986">
    <property type="entry name" value="CzcE"/>
    <property type="match status" value="1"/>
</dbReference>
<reference evidence="2 3" key="1">
    <citation type="submission" date="2018-07" db="EMBL/GenBank/DDBJ databases">
        <title>Genomic Encyclopedia of Type Strains, Phase IV (KMG-IV): sequencing the most valuable type-strain genomes for metagenomic binning, comparative biology and taxonomic classification.</title>
        <authorList>
            <person name="Goeker M."/>
        </authorList>
    </citation>
    <scope>NUCLEOTIDE SEQUENCE [LARGE SCALE GENOMIC DNA]</scope>
    <source>
        <strain evidence="2 3">DSM 21634</strain>
    </source>
</reference>
<dbReference type="AlphaFoldDB" id="A0A368XGJ9"/>
<feature type="chain" id="PRO_5016992249" evidence="1">
    <location>
        <begin position="22"/>
        <end position="109"/>
    </location>
</feature>
<proteinExistence type="predicted"/>
<organism evidence="2 3">
    <name type="scientific">Pseudorhodoferax soli</name>
    <dbReference type="NCBI Taxonomy" id="545864"/>
    <lineage>
        <taxon>Bacteria</taxon>
        <taxon>Pseudomonadati</taxon>
        <taxon>Pseudomonadota</taxon>
        <taxon>Betaproteobacteria</taxon>
        <taxon>Burkholderiales</taxon>
        <taxon>Comamonadaceae</taxon>
    </lineage>
</organism>
<keyword evidence="3" id="KW-1185">Reference proteome</keyword>
<evidence type="ECO:0000256" key="1">
    <source>
        <dbReference type="SAM" id="SignalP"/>
    </source>
</evidence>
<dbReference type="Proteomes" id="UP000252884">
    <property type="component" value="Unassembled WGS sequence"/>
</dbReference>